<gene>
    <name evidence="10" type="ORF">FLAPXU55_01562</name>
</gene>
<dbReference type="RefSeq" id="WP_180857214.1">
    <property type="nucleotide sequence ID" value="NZ_CAIJDE010000034.1"/>
</dbReference>
<evidence type="ECO:0000256" key="1">
    <source>
        <dbReference type="ARBA" id="ARBA00000085"/>
    </source>
</evidence>
<accession>A0A9N8J1U4</accession>
<protein>
    <recommendedName>
        <fullName evidence="2">histidine kinase</fullName>
        <ecNumber evidence="2">2.7.13.3</ecNumber>
    </recommendedName>
</protein>
<keyword evidence="8" id="KW-0812">Transmembrane</keyword>
<dbReference type="PANTHER" id="PTHR43065">
    <property type="entry name" value="SENSOR HISTIDINE KINASE"/>
    <property type="match status" value="1"/>
</dbReference>
<comment type="catalytic activity">
    <reaction evidence="1">
        <text>ATP + protein L-histidine = ADP + protein N-phospho-L-histidine.</text>
        <dbReference type="EC" id="2.7.13.3"/>
    </reaction>
</comment>
<dbReference type="SMART" id="SM00387">
    <property type="entry name" value="HATPase_c"/>
    <property type="match status" value="1"/>
</dbReference>
<proteinExistence type="predicted"/>
<keyword evidence="3" id="KW-0808">Transferase</keyword>
<evidence type="ECO:0000259" key="9">
    <source>
        <dbReference type="PROSITE" id="PS50109"/>
    </source>
</evidence>
<feature type="transmembrane region" description="Helical" evidence="8">
    <location>
        <begin position="6"/>
        <end position="29"/>
    </location>
</feature>
<dbReference type="InterPro" id="IPR004358">
    <property type="entry name" value="Sig_transdc_His_kin-like_C"/>
</dbReference>
<keyword evidence="8" id="KW-0472">Membrane</keyword>
<keyword evidence="5" id="KW-0418">Kinase</keyword>
<comment type="caution">
    <text evidence="10">The sequence shown here is derived from an EMBL/GenBank/DDBJ whole genome shotgun (WGS) entry which is preliminary data.</text>
</comment>
<dbReference type="InterPro" id="IPR005467">
    <property type="entry name" value="His_kinase_dom"/>
</dbReference>
<dbReference type="EC" id="2.7.13.3" evidence="2"/>
<evidence type="ECO:0000256" key="6">
    <source>
        <dbReference type="ARBA" id="ARBA00022840"/>
    </source>
</evidence>
<name>A0A9N8J1U4_9FLAO</name>
<dbReference type="AlphaFoldDB" id="A0A9N8J1U4"/>
<feature type="transmembrane region" description="Helical" evidence="8">
    <location>
        <begin position="36"/>
        <end position="54"/>
    </location>
</feature>
<reference evidence="10 11" key="1">
    <citation type="submission" date="2020-06" db="EMBL/GenBank/DDBJ databases">
        <authorList>
            <person name="Criscuolo A."/>
        </authorList>
    </citation>
    <scope>NUCLEOTIDE SEQUENCE [LARGE SCALE GENOMIC DNA]</scope>
    <source>
        <strain evidence="10">PXU-55</strain>
    </source>
</reference>
<organism evidence="10 11">
    <name type="scientific">Flavobacterium panici</name>
    <dbReference type="NCBI Taxonomy" id="2654843"/>
    <lineage>
        <taxon>Bacteria</taxon>
        <taxon>Pseudomonadati</taxon>
        <taxon>Bacteroidota</taxon>
        <taxon>Flavobacteriia</taxon>
        <taxon>Flavobacteriales</taxon>
        <taxon>Flavobacteriaceae</taxon>
        <taxon>Flavobacterium</taxon>
    </lineage>
</organism>
<feature type="domain" description="Histidine kinase" evidence="9">
    <location>
        <begin position="230"/>
        <end position="441"/>
    </location>
</feature>
<evidence type="ECO:0000256" key="7">
    <source>
        <dbReference type="ARBA" id="ARBA00023012"/>
    </source>
</evidence>
<keyword evidence="8" id="KW-1133">Transmembrane helix</keyword>
<evidence type="ECO:0000256" key="3">
    <source>
        <dbReference type="ARBA" id="ARBA00022679"/>
    </source>
</evidence>
<dbReference type="InterPro" id="IPR036097">
    <property type="entry name" value="HisK_dim/P_sf"/>
</dbReference>
<dbReference type="Proteomes" id="UP000533639">
    <property type="component" value="Unassembled WGS sequence"/>
</dbReference>
<dbReference type="InterPro" id="IPR003594">
    <property type="entry name" value="HATPase_dom"/>
</dbReference>
<dbReference type="PRINTS" id="PR00344">
    <property type="entry name" value="BCTRLSENSOR"/>
</dbReference>
<sequence length="441" mass="51944">MKNWKFYNALFVRVLFVMILFFVCVFLIYKMFYYNALLVGFFAFIFLAEMYIYVKNQLQFYDRTLLSILQNDFSTNFPEENKKDNFKSLYLLYENLKVQQQEQTSKEMIYRSLLNNIDTAALILEKENEDWDIFLMNDCFSDLFKVPKVSHWKYLKNYLPSLCNEIEKTEFSELKSAISIKIEEQDLQTFMLQTSKTQTYNKEYYIILLDSIQRVIEKKEKEAWINLMKIISHELMNSLTPIRALSQNLLHIVDQESLEEDDFDDIKSSISTIINRSDHLQVFVENYRKLAMLPTPTKQMTPINALFEDCLRIMSPILKAENIELINDIHSSRSIMIDKNQMEQVIINLITNSVYALKEKSEKKMYLSSYTENNRFFISISDNGKGIDPEIQDKIFLPFFTTRKDGAGIGLTLSKNIIEAHGGYLSYQTDEDKTSFVICLI</sequence>
<dbReference type="SUPFAM" id="SSF47384">
    <property type="entry name" value="Homodimeric domain of signal transducing histidine kinase"/>
    <property type="match status" value="1"/>
</dbReference>
<keyword evidence="11" id="KW-1185">Reference proteome</keyword>
<dbReference type="InterPro" id="IPR036890">
    <property type="entry name" value="HATPase_C_sf"/>
</dbReference>
<evidence type="ECO:0000256" key="4">
    <source>
        <dbReference type="ARBA" id="ARBA00022741"/>
    </source>
</evidence>
<evidence type="ECO:0000313" key="11">
    <source>
        <dbReference type="Proteomes" id="UP000533639"/>
    </source>
</evidence>
<dbReference type="Gene3D" id="3.30.565.10">
    <property type="entry name" value="Histidine kinase-like ATPase, C-terminal domain"/>
    <property type="match status" value="1"/>
</dbReference>
<dbReference type="PROSITE" id="PS50109">
    <property type="entry name" value="HIS_KIN"/>
    <property type="match status" value="1"/>
</dbReference>
<evidence type="ECO:0000256" key="2">
    <source>
        <dbReference type="ARBA" id="ARBA00012438"/>
    </source>
</evidence>
<dbReference type="PANTHER" id="PTHR43065:SF46">
    <property type="entry name" value="C4-DICARBOXYLATE TRANSPORT SENSOR PROTEIN DCTB"/>
    <property type="match status" value="1"/>
</dbReference>
<dbReference type="GO" id="GO:0005524">
    <property type="term" value="F:ATP binding"/>
    <property type="evidence" value="ECO:0007669"/>
    <property type="project" value="UniProtKB-KW"/>
</dbReference>
<evidence type="ECO:0000256" key="5">
    <source>
        <dbReference type="ARBA" id="ARBA00022777"/>
    </source>
</evidence>
<keyword evidence="6" id="KW-0067">ATP-binding</keyword>
<keyword evidence="4" id="KW-0547">Nucleotide-binding</keyword>
<dbReference type="EMBL" id="CAIJDE010000034">
    <property type="protein sequence ID" value="CAC9973873.1"/>
    <property type="molecule type" value="Genomic_DNA"/>
</dbReference>
<dbReference type="GO" id="GO:0000155">
    <property type="term" value="F:phosphorelay sensor kinase activity"/>
    <property type="evidence" value="ECO:0007669"/>
    <property type="project" value="InterPro"/>
</dbReference>
<keyword evidence="7" id="KW-0902">Two-component regulatory system</keyword>
<evidence type="ECO:0000313" key="10">
    <source>
        <dbReference type="EMBL" id="CAC9973873.1"/>
    </source>
</evidence>
<dbReference type="Pfam" id="PF02518">
    <property type="entry name" value="HATPase_c"/>
    <property type="match status" value="1"/>
</dbReference>
<dbReference type="SUPFAM" id="SSF55874">
    <property type="entry name" value="ATPase domain of HSP90 chaperone/DNA topoisomerase II/histidine kinase"/>
    <property type="match status" value="1"/>
</dbReference>
<evidence type="ECO:0000256" key="8">
    <source>
        <dbReference type="SAM" id="Phobius"/>
    </source>
</evidence>